<sequence length="524" mass="59232">MNATADTPLESTLLIEATNRWPIAATVLLAFAFAFVVQSVFKHDILSGIPVVGTEYGGQESRRKKFVDGGAKNLYLEGYKKFKEQAFQLTTTKKATNIVVAPKFMDELKRLPDDVLSFNEAIEESLQAKYTGVETNIEMLPRLVKTSLTPALVRLNPIISDEVVEAMRNELPRSSEWTEVKIMDKLMRIIAMASGRVFVGPELCRNEDYIDSAINYTVDLLKAIQKVSTIPPWIRPFLAPRRPEVRKVQRRITEAVDFLKPIVQVRREASKDPEYQKPDDMLQWMIDEQEKSGDKDNNNLARYQLAISFAAIHTTSMTATNTLYTLASMPEFVSVLRDDVQQALAEANGVFTNIAMQNMKKLDSFIKECVRYHAMGFSSFQRKVLKTFTLSNGQVIPAGCIIEVPAIGIYNDNEFFPDADKFDPLRFYKMRQSKTEQKTVSKQVEMVANAQFVSVSQTSLTFGYGRHACPGRFFAVNEIKMILATLLLNYDLRNVAGVKDRYPDLVSGSMVNPDPDRVLLLKKL</sequence>
<protein>
    <submittedName>
        <fullName evidence="10">Cytochrome P450</fullName>
    </submittedName>
</protein>
<comment type="cofactor">
    <cofactor evidence="1 7">
        <name>heme</name>
        <dbReference type="ChEBI" id="CHEBI:30413"/>
    </cofactor>
</comment>
<feature type="transmembrane region" description="Helical" evidence="9">
    <location>
        <begin position="21"/>
        <end position="41"/>
    </location>
</feature>
<evidence type="ECO:0000256" key="9">
    <source>
        <dbReference type="SAM" id="Phobius"/>
    </source>
</evidence>
<dbReference type="RefSeq" id="XP_060409960.1">
    <property type="nucleotide sequence ID" value="XM_060552786.1"/>
</dbReference>
<dbReference type="Pfam" id="PF00067">
    <property type="entry name" value="p450"/>
    <property type="match status" value="1"/>
</dbReference>
<evidence type="ECO:0000313" key="11">
    <source>
        <dbReference type="Proteomes" id="UP001230504"/>
    </source>
</evidence>
<dbReference type="Gene3D" id="1.10.630.10">
    <property type="entry name" value="Cytochrome P450"/>
    <property type="match status" value="1"/>
</dbReference>
<dbReference type="InterPro" id="IPR036396">
    <property type="entry name" value="Cyt_P450_sf"/>
</dbReference>
<dbReference type="InterPro" id="IPR002403">
    <property type="entry name" value="Cyt_P450_E_grp-IV"/>
</dbReference>
<keyword evidence="9" id="KW-0472">Membrane</keyword>
<keyword evidence="7 8" id="KW-0349">Heme</keyword>
<proteinExistence type="inferred from homology"/>
<keyword evidence="6 8" id="KW-0503">Monooxygenase</keyword>
<dbReference type="PROSITE" id="PS00086">
    <property type="entry name" value="CYTOCHROME_P450"/>
    <property type="match status" value="1"/>
</dbReference>
<dbReference type="SUPFAM" id="SSF48264">
    <property type="entry name" value="Cytochrome P450"/>
    <property type="match status" value="1"/>
</dbReference>
<evidence type="ECO:0000256" key="8">
    <source>
        <dbReference type="RuleBase" id="RU000461"/>
    </source>
</evidence>
<evidence type="ECO:0000256" key="5">
    <source>
        <dbReference type="ARBA" id="ARBA00023004"/>
    </source>
</evidence>
<keyword evidence="9" id="KW-0812">Transmembrane</keyword>
<evidence type="ECO:0000256" key="4">
    <source>
        <dbReference type="ARBA" id="ARBA00023002"/>
    </source>
</evidence>
<dbReference type="GO" id="GO:0020037">
    <property type="term" value="F:heme binding"/>
    <property type="evidence" value="ECO:0007669"/>
    <property type="project" value="InterPro"/>
</dbReference>
<evidence type="ECO:0000256" key="3">
    <source>
        <dbReference type="ARBA" id="ARBA00022723"/>
    </source>
</evidence>
<keyword evidence="5 7" id="KW-0408">Iron</keyword>
<dbReference type="Proteomes" id="UP001230504">
    <property type="component" value="Unassembled WGS sequence"/>
</dbReference>
<evidence type="ECO:0000256" key="7">
    <source>
        <dbReference type="PIRSR" id="PIRSR602403-1"/>
    </source>
</evidence>
<dbReference type="InterPro" id="IPR001128">
    <property type="entry name" value="Cyt_P450"/>
</dbReference>
<dbReference type="PANTHER" id="PTHR46206:SF7">
    <property type="entry name" value="P450, PUTATIVE (EUROFUNG)-RELATED"/>
    <property type="match status" value="1"/>
</dbReference>
<dbReference type="PRINTS" id="PR00465">
    <property type="entry name" value="EP450IV"/>
</dbReference>
<accession>A0AAD8V0M0</accession>
<reference evidence="10" key="1">
    <citation type="submission" date="2021-06" db="EMBL/GenBank/DDBJ databases">
        <title>Comparative genomics, transcriptomics and evolutionary studies reveal genomic signatures of adaptation to plant cell wall in hemibiotrophic fungi.</title>
        <authorList>
            <consortium name="DOE Joint Genome Institute"/>
            <person name="Baroncelli R."/>
            <person name="Diaz J.F."/>
            <person name="Benocci T."/>
            <person name="Peng M."/>
            <person name="Battaglia E."/>
            <person name="Haridas S."/>
            <person name="Andreopoulos W."/>
            <person name="Labutti K."/>
            <person name="Pangilinan J."/>
            <person name="Floch G.L."/>
            <person name="Makela M.R."/>
            <person name="Henrissat B."/>
            <person name="Grigoriev I.V."/>
            <person name="Crouch J.A."/>
            <person name="De Vries R.P."/>
            <person name="Sukno S.A."/>
            <person name="Thon M.R."/>
        </authorList>
    </citation>
    <scope>NUCLEOTIDE SEQUENCE</scope>
    <source>
        <strain evidence="10">CBS 125086</strain>
    </source>
</reference>
<dbReference type="InterPro" id="IPR017972">
    <property type="entry name" value="Cyt_P450_CS"/>
</dbReference>
<keyword evidence="4 8" id="KW-0560">Oxidoreductase</keyword>
<dbReference type="CDD" id="cd11041">
    <property type="entry name" value="CYP503A1-like"/>
    <property type="match status" value="1"/>
</dbReference>
<organism evidence="10 11">
    <name type="scientific">Colletotrichum navitas</name>
    <dbReference type="NCBI Taxonomy" id="681940"/>
    <lineage>
        <taxon>Eukaryota</taxon>
        <taxon>Fungi</taxon>
        <taxon>Dikarya</taxon>
        <taxon>Ascomycota</taxon>
        <taxon>Pezizomycotina</taxon>
        <taxon>Sordariomycetes</taxon>
        <taxon>Hypocreomycetidae</taxon>
        <taxon>Glomerellales</taxon>
        <taxon>Glomerellaceae</taxon>
        <taxon>Colletotrichum</taxon>
        <taxon>Colletotrichum graminicola species complex</taxon>
    </lineage>
</organism>
<dbReference type="GO" id="GO:0016705">
    <property type="term" value="F:oxidoreductase activity, acting on paired donors, with incorporation or reduction of molecular oxygen"/>
    <property type="evidence" value="ECO:0007669"/>
    <property type="project" value="InterPro"/>
</dbReference>
<keyword evidence="11" id="KW-1185">Reference proteome</keyword>
<keyword evidence="9" id="KW-1133">Transmembrane helix</keyword>
<dbReference type="EMBL" id="JAHLJV010000075">
    <property type="protein sequence ID" value="KAK1574438.1"/>
    <property type="molecule type" value="Genomic_DNA"/>
</dbReference>
<dbReference type="GeneID" id="85437026"/>
<keyword evidence="3 7" id="KW-0479">Metal-binding</keyword>
<evidence type="ECO:0000256" key="1">
    <source>
        <dbReference type="ARBA" id="ARBA00001971"/>
    </source>
</evidence>
<dbReference type="GO" id="GO:0004497">
    <property type="term" value="F:monooxygenase activity"/>
    <property type="evidence" value="ECO:0007669"/>
    <property type="project" value="UniProtKB-KW"/>
</dbReference>
<evidence type="ECO:0000256" key="6">
    <source>
        <dbReference type="ARBA" id="ARBA00023033"/>
    </source>
</evidence>
<feature type="binding site" description="axial binding residue" evidence="7">
    <location>
        <position position="469"/>
    </location>
    <ligand>
        <name>heme</name>
        <dbReference type="ChEBI" id="CHEBI:30413"/>
    </ligand>
    <ligandPart>
        <name>Fe</name>
        <dbReference type="ChEBI" id="CHEBI:18248"/>
    </ligandPart>
</feature>
<gene>
    <name evidence="10" type="ORF">LY79DRAFT_366357</name>
</gene>
<comment type="similarity">
    <text evidence="2 8">Belongs to the cytochrome P450 family.</text>
</comment>
<evidence type="ECO:0000256" key="2">
    <source>
        <dbReference type="ARBA" id="ARBA00010617"/>
    </source>
</evidence>
<dbReference type="PANTHER" id="PTHR46206">
    <property type="entry name" value="CYTOCHROME P450"/>
    <property type="match status" value="1"/>
</dbReference>
<comment type="caution">
    <text evidence="10">The sequence shown here is derived from an EMBL/GenBank/DDBJ whole genome shotgun (WGS) entry which is preliminary data.</text>
</comment>
<name>A0AAD8V0M0_9PEZI</name>
<evidence type="ECO:0000313" key="10">
    <source>
        <dbReference type="EMBL" id="KAK1574438.1"/>
    </source>
</evidence>
<dbReference type="AlphaFoldDB" id="A0AAD8V0M0"/>
<dbReference type="GO" id="GO:0005506">
    <property type="term" value="F:iron ion binding"/>
    <property type="evidence" value="ECO:0007669"/>
    <property type="project" value="InterPro"/>
</dbReference>